<organism evidence="1 2">
    <name type="scientific">Acrobeloides nanus</name>
    <dbReference type="NCBI Taxonomy" id="290746"/>
    <lineage>
        <taxon>Eukaryota</taxon>
        <taxon>Metazoa</taxon>
        <taxon>Ecdysozoa</taxon>
        <taxon>Nematoda</taxon>
        <taxon>Chromadorea</taxon>
        <taxon>Rhabditida</taxon>
        <taxon>Tylenchina</taxon>
        <taxon>Cephalobomorpha</taxon>
        <taxon>Cephaloboidea</taxon>
        <taxon>Cephalobidae</taxon>
        <taxon>Acrobeloides</taxon>
    </lineage>
</organism>
<dbReference type="WBParaSite" id="ACRNAN_scaffold30547.g18396.t1">
    <property type="protein sequence ID" value="ACRNAN_scaffold30547.g18396.t1"/>
    <property type="gene ID" value="ACRNAN_scaffold30547.g18396"/>
</dbReference>
<dbReference type="AlphaFoldDB" id="A0A914DN99"/>
<accession>A0A914DN99</accession>
<sequence length="79" mass="8514">MAVLTHVPKVVCVTQDMSWIPLVQNSSVSRLKIVDAWMGMAILMELAPSGLMIIAPSDTPAKMAPSVKFPINVVPKVNV</sequence>
<evidence type="ECO:0000313" key="1">
    <source>
        <dbReference type="Proteomes" id="UP000887540"/>
    </source>
</evidence>
<name>A0A914DN99_9BILA</name>
<reference evidence="2" key="1">
    <citation type="submission" date="2022-11" db="UniProtKB">
        <authorList>
            <consortium name="WormBaseParasite"/>
        </authorList>
    </citation>
    <scope>IDENTIFICATION</scope>
</reference>
<dbReference type="Proteomes" id="UP000887540">
    <property type="component" value="Unplaced"/>
</dbReference>
<keyword evidence="1" id="KW-1185">Reference proteome</keyword>
<protein>
    <submittedName>
        <fullName evidence="2">Uncharacterized protein</fullName>
    </submittedName>
</protein>
<evidence type="ECO:0000313" key="2">
    <source>
        <dbReference type="WBParaSite" id="ACRNAN_scaffold30547.g18396.t1"/>
    </source>
</evidence>
<proteinExistence type="predicted"/>